<evidence type="ECO:0000259" key="13">
    <source>
        <dbReference type="Pfam" id="PF07005"/>
    </source>
</evidence>
<dbReference type="InterPro" id="IPR006115">
    <property type="entry name" value="6PGDH_NADP-bd"/>
</dbReference>
<sequence length="1247" mass="132278">MSHITKDGTLGLASKDKFVNDLLCGIHLCAAAEAMVLGVGAGLDPRVLFDIISNAAGNSWAFENKVPHMLDADYTPTSSTLDILLKDFGLIMEEAKALRFPLPLGSMAHQQFLLGKSSLFCFAGGAADVVVSGDDIWEKTMSISVAAPKVKNNNTTLEELHTPQQRIVQAAEKPKKVAFIGLGAMGFGMASWLLKEKFTVRGFDVYPPSLERFVKAGGESSSSPHEAVQGAQVVVLMVTNQDQAQSVLYGPDGAVPVLSKGAAVVLCSTVSPDYVRQLETQLAGEGQDFVLVDAPVSGGVVKAANGSLTIMAAGSDEAFHRAGAVLSAMSEKLYIIQGGAGAGSTVKMVNQLLAGVHIASAAEGMAFGARLGLNTRSLYDAILDTAGTSWMFQNRVPHMLDDDYTPHSALDIFVKDLGIIASEAKRLKIPVPIAASALQQFVQGSAAGFGRQDDAGVVKVYEKMTGVVVAALKSSEATVVVNDSSNESKDKKLPILDKDTTLQALPQEWPVDTVDEVLEIERSGHAKVLVVLDDDPTGTQTVYGVTVLTEWSINTLKKEFESSPSCFFILTNSRALGTDEAVVLTKEICKNVAEAAGNVGYTIVLRGDSTLRGHFPQEVDAAASVIGETDAWLICPFFLQGGRYTINDVHYVADGNNLVPAGQTEFAQDAVFGYQASNLREWVEEKTQGRWVATNVHSVSIETLRKGGPSVVCQQLCSLPSGCVCVVNAASNRDIEVFAAGMIQAETKGKRFLCRTAAAFVSARIGLRQKAPLTPEDLGIDTQPSGHNGGLIVVGSYVPKTTKQVTELRAQSRDIVECITVSASAIATGSAKERETEIIQAARLADLFLAAGKDTLVMTSRQLLTGNSAKENLNIGSKISSALVEIVTRIKTRPRYLLAKGGITSSDLATKAMGAQRAEVAGQALPGVPLWLLGPGSRHPGIPYIVFPGNVGGAEALAQVVKTWSRPARLSTKQILMRAEEGGYAVGAFNVYNLEGAMAVVAAAEAENSPAILQIHPGALNHGGYPLVSCCIAAAKHAKVPVTVHLDHGSEETAVIDSLELGFDSVMVDGSHLAFEDNVAFTKKVADIAHAKGMTVEAELGRLSGTEDGLSVEEYEAQFTDLNQASKFLEETKVDALAVCIGNVHGKYPASGPKLDLKLLKELHGVAMQHNALLVLHGASGIDVELIKACIELGVRKFNVNTEVRAAYMKALKAPKKDLVDTMEFAKIAMQEVIIDKISMFGSSGKA</sequence>
<evidence type="ECO:0000313" key="17">
    <source>
        <dbReference type="Proteomes" id="UP001497512"/>
    </source>
</evidence>
<feature type="domain" description="3-hydroxyisobutyrate dehydrogenase-like NAD-binding" evidence="14">
    <location>
        <begin position="14"/>
        <end position="115"/>
    </location>
</feature>
<dbReference type="Pfam" id="PF03446">
    <property type="entry name" value="NAD_binding_2"/>
    <property type="match status" value="1"/>
</dbReference>
<evidence type="ECO:0000256" key="9">
    <source>
        <dbReference type="ARBA" id="ARBA00038870"/>
    </source>
</evidence>
<comment type="similarity">
    <text evidence="1">Belongs to the four-carbon acid sugar kinase family.</text>
</comment>
<dbReference type="NCBIfam" id="NF043037">
    <property type="entry name" value="ThreonDh"/>
    <property type="match status" value="1"/>
</dbReference>
<dbReference type="SUPFAM" id="SSF142764">
    <property type="entry name" value="YgbK-like"/>
    <property type="match status" value="1"/>
</dbReference>
<proteinExistence type="inferred from homology"/>
<evidence type="ECO:0000259" key="14">
    <source>
        <dbReference type="Pfam" id="PF14833"/>
    </source>
</evidence>
<organism evidence="16 17">
    <name type="scientific">Sphagnum troendelagicum</name>
    <dbReference type="NCBI Taxonomy" id="128251"/>
    <lineage>
        <taxon>Eukaryota</taxon>
        <taxon>Viridiplantae</taxon>
        <taxon>Streptophyta</taxon>
        <taxon>Embryophyta</taxon>
        <taxon>Bryophyta</taxon>
        <taxon>Sphagnophytina</taxon>
        <taxon>Sphagnopsida</taxon>
        <taxon>Sphagnales</taxon>
        <taxon>Sphagnaceae</taxon>
        <taxon>Sphagnum</taxon>
    </lineage>
</organism>
<evidence type="ECO:0000256" key="7">
    <source>
        <dbReference type="ARBA" id="ARBA00037062"/>
    </source>
</evidence>
<gene>
    <name evidence="16" type="ORF">CSSPTR1EN2_LOCUS17277</name>
</gene>
<dbReference type="InterPro" id="IPR042213">
    <property type="entry name" value="NBD_C_sf"/>
</dbReference>
<dbReference type="Pfam" id="PF07005">
    <property type="entry name" value="SBD_N"/>
    <property type="match status" value="1"/>
</dbReference>
<keyword evidence="3" id="KW-0547">Nucleotide-binding</keyword>
<evidence type="ECO:0000259" key="12">
    <source>
        <dbReference type="Pfam" id="PF03446"/>
    </source>
</evidence>
<evidence type="ECO:0000313" key="16">
    <source>
        <dbReference type="EMBL" id="CAK9224329.1"/>
    </source>
</evidence>
<dbReference type="Gene3D" id="3.40.980.20">
    <property type="entry name" value="Four-carbon acid sugar kinase, nucleotide binding domain"/>
    <property type="match status" value="1"/>
</dbReference>
<dbReference type="SUPFAM" id="SSF48179">
    <property type="entry name" value="6-phosphogluconate dehydrogenase C-terminal domain-like"/>
    <property type="match status" value="2"/>
</dbReference>
<dbReference type="Pfam" id="PF01116">
    <property type="entry name" value="F_bP_aldolase"/>
    <property type="match status" value="1"/>
</dbReference>
<feature type="domain" description="Four-carbon acid sugar kinase N-terminal" evidence="13">
    <location>
        <begin position="529"/>
        <end position="763"/>
    </location>
</feature>
<evidence type="ECO:0000256" key="5">
    <source>
        <dbReference type="ARBA" id="ARBA00022840"/>
    </source>
</evidence>
<accession>A0ABP0UN03</accession>
<keyword evidence="6" id="KW-0119">Carbohydrate metabolism</keyword>
<dbReference type="Pfam" id="PF14833">
    <property type="entry name" value="NAD_binding_11"/>
    <property type="match status" value="2"/>
</dbReference>
<dbReference type="InterPro" id="IPR010737">
    <property type="entry name" value="4-carb_acid_sugar_kinase_N"/>
</dbReference>
<keyword evidence="17" id="KW-1185">Reference proteome</keyword>
<evidence type="ECO:0000256" key="10">
    <source>
        <dbReference type="ARBA" id="ARBA00039407"/>
    </source>
</evidence>
<dbReference type="InterPro" id="IPR037051">
    <property type="entry name" value="4-carb_acid_sugar_kinase_N_sf"/>
</dbReference>
<evidence type="ECO:0000256" key="11">
    <source>
        <dbReference type="ARBA" id="ARBA00047312"/>
    </source>
</evidence>
<evidence type="ECO:0000259" key="15">
    <source>
        <dbReference type="Pfam" id="PF17042"/>
    </source>
</evidence>
<dbReference type="InterPro" id="IPR050006">
    <property type="entry name" value="LtnD"/>
</dbReference>
<protein>
    <recommendedName>
        <fullName evidence="10">L-threonate dehydrogenase</fullName>
        <ecNumber evidence="9">1.1.1.411</ecNumber>
    </recommendedName>
</protein>
<dbReference type="Gene3D" id="3.40.50.10840">
    <property type="entry name" value="Putative sugar-binding, N-terminal domain"/>
    <property type="match status" value="1"/>
</dbReference>
<dbReference type="InterPro" id="IPR008927">
    <property type="entry name" value="6-PGluconate_DH-like_C_sf"/>
</dbReference>
<dbReference type="PANTHER" id="PTHR43060:SF17">
    <property type="entry name" value="L-THREONATE DEHYDROGENASE"/>
    <property type="match status" value="1"/>
</dbReference>
<dbReference type="Gene3D" id="3.40.50.720">
    <property type="entry name" value="NAD(P)-binding Rossmann-like Domain"/>
    <property type="match status" value="1"/>
</dbReference>
<feature type="domain" description="6-phosphogluconate dehydrogenase NADP-binding" evidence="12">
    <location>
        <begin position="176"/>
        <end position="334"/>
    </location>
</feature>
<feature type="domain" description="3-hydroxyisobutyrate dehydrogenase-like NAD-binding" evidence="14">
    <location>
        <begin position="341"/>
        <end position="461"/>
    </location>
</feature>
<dbReference type="SUPFAM" id="SSF51735">
    <property type="entry name" value="NAD(P)-binding Rossmann-fold domains"/>
    <property type="match status" value="1"/>
</dbReference>
<dbReference type="InterPro" id="IPR013328">
    <property type="entry name" value="6PGD_dom2"/>
</dbReference>
<comment type="catalytic activity">
    <reaction evidence="11">
        <text>L-threonate + NAD(+) = 2-dehydro-L-erythronate + NADH + H(+)</text>
        <dbReference type="Rhea" id="RHEA:52548"/>
        <dbReference type="ChEBI" id="CHEBI:15378"/>
        <dbReference type="ChEBI" id="CHEBI:57540"/>
        <dbReference type="ChEBI" id="CHEBI:57561"/>
        <dbReference type="ChEBI" id="CHEBI:57945"/>
        <dbReference type="ChEBI" id="CHEBI:136669"/>
        <dbReference type="EC" id="1.1.1.411"/>
    </reaction>
</comment>
<reference evidence="16" key="1">
    <citation type="submission" date="2024-02" db="EMBL/GenBank/DDBJ databases">
        <authorList>
            <consortium name="ELIXIR-Norway"/>
            <consortium name="Elixir Norway"/>
        </authorList>
    </citation>
    <scope>NUCLEOTIDE SEQUENCE</scope>
</reference>
<dbReference type="PANTHER" id="PTHR43060">
    <property type="entry name" value="3-HYDROXYISOBUTYRATE DEHYDROGENASE-LIKE 1, MITOCHONDRIAL-RELATED"/>
    <property type="match status" value="1"/>
</dbReference>
<feature type="domain" description="Four-carbon acid sugar kinase nucleotide binding" evidence="15">
    <location>
        <begin position="791"/>
        <end position="957"/>
    </location>
</feature>
<evidence type="ECO:0000256" key="1">
    <source>
        <dbReference type="ARBA" id="ARBA00005715"/>
    </source>
</evidence>
<comment type="function">
    <text evidence="7">Catalyzes oxidation of L-threonate to 2-oxo-tetronate. Can use either NAD(+) or NADP(+) as cosubstrate, with a preference for NAD(+).</text>
</comment>
<dbReference type="EC" id="1.1.1.411" evidence="9"/>
<keyword evidence="4" id="KW-0418">Kinase</keyword>
<evidence type="ECO:0000256" key="8">
    <source>
        <dbReference type="ARBA" id="ARBA00037979"/>
    </source>
</evidence>
<dbReference type="InterPro" id="IPR036291">
    <property type="entry name" value="NAD(P)-bd_dom_sf"/>
</dbReference>
<dbReference type="Gene3D" id="3.20.20.70">
    <property type="entry name" value="Aldolase class I"/>
    <property type="match status" value="1"/>
</dbReference>
<evidence type="ECO:0000256" key="2">
    <source>
        <dbReference type="ARBA" id="ARBA00022679"/>
    </source>
</evidence>
<dbReference type="Pfam" id="PF17042">
    <property type="entry name" value="NBD_C"/>
    <property type="match status" value="1"/>
</dbReference>
<evidence type="ECO:0000256" key="6">
    <source>
        <dbReference type="ARBA" id="ARBA00023277"/>
    </source>
</evidence>
<name>A0ABP0UN03_9BRYO</name>
<dbReference type="CDD" id="cd00947">
    <property type="entry name" value="TBP_aldolase_IIB"/>
    <property type="match status" value="1"/>
</dbReference>
<dbReference type="InterPro" id="IPR000771">
    <property type="entry name" value="FBA_II"/>
</dbReference>
<dbReference type="InterPro" id="IPR013785">
    <property type="entry name" value="Aldolase_TIM"/>
</dbReference>
<comment type="similarity">
    <text evidence="8">Belongs to the HIBADH-related family. L-threonate dehydrogenase subfamily.</text>
</comment>
<dbReference type="SUPFAM" id="SSF51569">
    <property type="entry name" value="Aldolase"/>
    <property type="match status" value="1"/>
</dbReference>
<keyword evidence="5" id="KW-0067">ATP-binding</keyword>
<dbReference type="Proteomes" id="UP001497512">
    <property type="component" value="Chromosome 4"/>
</dbReference>
<dbReference type="InterPro" id="IPR029154">
    <property type="entry name" value="HIBADH-like_NADP-bd"/>
</dbReference>
<keyword evidence="2" id="KW-0808">Transferase</keyword>
<dbReference type="Gene3D" id="1.10.1040.10">
    <property type="entry name" value="N-(1-d-carboxylethyl)-l-norvaline Dehydrogenase, domain 2"/>
    <property type="match status" value="2"/>
</dbReference>
<evidence type="ECO:0000256" key="3">
    <source>
        <dbReference type="ARBA" id="ARBA00022741"/>
    </source>
</evidence>
<dbReference type="NCBIfam" id="TIGR00167">
    <property type="entry name" value="cbbA"/>
    <property type="match status" value="1"/>
</dbReference>
<dbReference type="EMBL" id="OZ019896">
    <property type="protein sequence ID" value="CAK9224329.1"/>
    <property type="molecule type" value="Genomic_DNA"/>
</dbReference>
<dbReference type="InterPro" id="IPR031475">
    <property type="entry name" value="NBD_C"/>
</dbReference>
<evidence type="ECO:0000256" key="4">
    <source>
        <dbReference type="ARBA" id="ARBA00022777"/>
    </source>
</evidence>